<dbReference type="Proteomes" id="UP001374803">
    <property type="component" value="Chromosome"/>
</dbReference>
<name>A0ABZ2KY91_9BACT</name>
<evidence type="ECO:0000256" key="1">
    <source>
        <dbReference type="SAM" id="SignalP"/>
    </source>
</evidence>
<evidence type="ECO:0008006" key="4">
    <source>
        <dbReference type="Google" id="ProtNLM"/>
    </source>
</evidence>
<keyword evidence="3" id="KW-1185">Reference proteome</keyword>
<feature type="chain" id="PRO_5046645914" description="Secreted protein" evidence="1">
    <location>
        <begin position="29"/>
        <end position="158"/>
    </location>
</feature>
<gene>
    <name evidence="2" type="ORF">LVJ94_38180</name>
</gene>
<accession>A0ABZ2KY91</accession>
<protein>
    <recommendedName>
        <fullName evidence="4">Secreted protein</fullName>
    </recommendedName>
</protein>
<evidence type="ECO:0000313" key="3">
    <source>
        <dbReference type="Proteomes" id="UP001374803"/>
    </source>
</evidence>
<dbReference type="EMBL" id="CP089983">
    <property type="protein sequence ID" value="WXB02728.1"/>
    <property type="molecule type" value="Genomic_DNA"/>
</dbReference>
<feature type="signal peptide" evidence="1">
    <location>
        <begin position="1"/>
        <end position="28"/>
    </location>
</feature>
<reference evidence="2" key="1">
    <citation type="submission" date="2021-12" db="EMBL/GenBank/DDBJ databases">
        <title>Discovery of the Pendulisporaceae a myxobacterial family with distinct sporulation behavior and unique specialized metabolism.</title>
        <authorList>
            <person name="Garcia R."/>
            <person name="Popoff A."/>
            <person name="Bader C.D."/>
            <person name="Loehr J."/>
            <person name="Walesch S."/>
            <person name="Walt C."/>
            <person name="Boldt J."/>
            <person name="Bunk B."/>
            <person name="Haeckl F.J.F.P.J."/>
            <person name="Gunesch A.P."/>
            <person name="Birkelbach J."/>
            <person name="Nuebel U."/>
            <person name="Pietschmann T."/>
            <person name="Bach T."/>
            <person name="Mueller R."/>
        </authorList>
    </citation>
    <scope>NUCLEOTIDE SEQUENCE</scope>
    <source>
        <strain evidence="2">MSr11367</strain>
    </source>
</reference>
<proteinExistence type="predicted"/>
<dbReference type="RefSeq" id="WP_394832357.1">
    <property type="nucleotide sequence ID" value="NZ_CP089929.1"/>
</dbReference>
<keyword evidence="1" id="KW-0732">Signal</keyword>
<organism evidence="2 3">
    <name type="scientific">Pendulispora rubella</name>
    <dbReference type="NCBI Taxonomy" id="2741070"/>
    <lineage>
        <taxon>Bacteria</taxon>
        <taxon>Pseudomonadati</taxon>
        <taxon>Myxococcota</taxon>
        <taxon>Myxococcia</taxon>
        <taxon>Myxococcales</taxon>
        <taxon>Sorangiineae</taxon>
        <taxon>Pendulisporaceae</taxon>
        <taxon>Pendulispora</taxon>
    </lineage>
</organism>
<sequence length="158" mass="16551">MTFARILIVATSLLAGTSALGMAAPADASPLLADEFDAPNCYPVQYQDTVGESIVSFTETCLSVIPESPNIYVTIRGKGAGVDGIVHVQVVMDGQEFAKSDAHVENPSASSPWGVAVVLPPSPPPGPAGRSWYTIKAWTSHGSSTAGYTWTQTRIGRS</sequence>
<evidence type="ECO:0000313" key="2">
    <source>
        <dbReference type="EMBL" id="WXB02728.1"/>
    </source>
</evidence>